<comment type="subcellular location">
    <subcellularLocation>
        <location evidence="1 6">Cell membrane</location>
        <topology evidence="1 6">Multi-pass membrane protein</topology>
    </subcellularLocation>
</comment>
<evidence type="ECO:0000256" key="6">
    <source>
        <dbReference type="RuleBase" id="RU366058"/>
    </source>
</evidence>
<feature type="transmembrane region" description="Helical" evidence="6">
    <location>
        <begin position="173"/>
        <end position="189"/>
    </location>
</feature>
<dbReference type="InterPro" id="IPR032816">
    <property type="entry name" value="VTT_dom"/>
</dbReference>
<dbReference type="KEGG" id="pib:BBD41_25570"/>
<feature type="transmembrane region" description="Helical" evidence="6">
    <location>
        <begin position="33"/>
        <end position="58"/>
    </location>
</feature>
<feature type="transmembrane region" description="Helical" evidence="6">
    <location>
        <begin position="64"/>
        <end position="82"/>
    </location>
</feature>
<dbReference type="RefSeq" id="WP_099479422.1">
    <property type="nucleotide sequence ID" value="NZ_CP016809.1"/>
</dbReference>
<name>A0A1B2E6S7_9BACL</name>
<dbReference type="GO" id="GO:0005886">
    <property type="term" value="C:plasma membrane"/>
    <property type="evidence" value="ECO:0007669"/>
    <property type="project" value="UniProtKB-SubCell"/>
</dbReference>
<keyword evidence="3 6" id="KW-0812">Transmembrane</keyword>
<evidence type="ECO:0000256" key="3">
    <source>
        <dbReference type="ARBA" id="ARBA00022692"/>
    </source>
</evidence>
<evidence type="ECO:0000256" key="2">
    <source>
        <dbReference type="ARBA" id="ARBA00022475"/>
    </source>
</evidence>
<keyword evidence="2 6" id="KW-1003">Cell membrane</keyword>
<evidence type="ECO:0000256" key="1">
    <source>
        <dbReference type="ARBA" id="ARBA00004651"/>
    </source>
</evidence>
<feature type="transmembrane region" description="Helical" evidence="6">
    <location>
        <begin position="112"/>
        <end position="134"/>
    </location>
</feature>
<keyword evidence="5 6" id="KW-0472">Membrane</keyword>
<evidence type="ECO:0000259" key="7">
    <source>
        <dbReference type="Pfam" id="PF09335"/>
    </source>
</evidence>
<comment type="similarity">
    <text evidence="6">Belongs to the TVP38/TMEM64 family.</text>
</comment>
<sequence>MPTGYLDITSYFTESNLEWFLEQFRALGPLPGILLTFLKSFVPPMPTIVIVGVNAAVYGLWEGFLYSWIGMIAGCLTTFLLVRKISDSRLLSRWAAKPKVQRGMRWIQKNGFSYVFLLGILPVGPFVAVNIAAGLARMHILSYLLAVTLGKGIMVFCVSYIGANLSDIAAEPYKLVGVLAFIALSLWGSRRLESYYLNSHAKKAEQSPVTDLNSEAP</sequence>
<evidence type="ECO:0000256" key="4">
    <source>
        <dbReference type="ARBA" id="ARBA00022989"/>
    </source>
</evidence>
<dbReference type="PANTHER" id="PTHR12677">
    <property type="entry name" value="GOLGI APPARATUS MEMBRANE PROTEIN TVP38-RELATED"/>
    <property type="match status" value="1"/>
</dbReference>
<dbReference type="PANTHER" id="PTHR12677:SF55">
    <property type="entry name" value="UNDECAPRENYL PHOSPHATE TRANSPORTER SAOUHSC_00901-RELATED"/>
    <property type="match status" value="1"/>
</dbReference>
<keyword evidence="4 6" id="KW-1133">Transmembrane helix</keyword>
<evidence type="ECO:0000313" key="8">
    <source>
        <dbReference type="EMBL" id="ANY75674.1"/>
    </source>
</evidence>
<organism evidence="8">
    <name type="scientific">Paenibacillus ihbetae</name>
    <dbReference type="NCBI Taxonomy" id="1870820"/>
    <lineage>
        <taxon>Bacteria</taxon>
        <taxon>Bacillati</taxon>
        <taxon>Bacillota</taxon>
        <taxon>Bacilli</taxon>
        <taxon>Bacillales</taxon>
        <taxon>Paenibacillaceae</taxon>
        <taxon>Paenibacillus</taxon>
    </lineage>
</organism>
<evidence type="ECO:0000256" key="5">
    <source>
        <dbReference type="ARBA" id="ARBA00023136"/>
    </source>
</evidence>
<feature type="transmembrane region" description="Helical" evidence="6">
    <location>
        <begin position="140"/>
        <end position="161"/>
    </location>
</feature>
<dbReference type="EMBL" id="CP016809">
    <property type="protein sequence ID" value="ANY75674.1"/>
    <property type="molecule type" value="Genomic_DNA"/>
</dbReference>
<reference evidence="8" key="1">
    <citation type="submission" date="2016-08" db="EMBL/GenBank/DDBJ databases">
        <title>Complete Genome Seqeunce of Paenibacillus sp. nov. IHBB 9852 from high altitute lake of Indian trans-Himalayas.</title>
        <authorList>
            <person name="Kiran S."/>
            <person name="Swarnkar M.K."/>
            <person name="Rana A."/>
            <person name="Tewari R."/>
            <person name="Gulati A."/>
        </authorList>
    </citation>
    <scope>NUCLEOTIDE SEQUENCE [LARGE SCALE GENOMIC DNA]</scope>
    <source>
        <strain evidence="8">IHBB 9852</strain>
    </source>
</reference>
<proteinExistence type="inferred from homology"/>
<dbReference type="AlphaFoldDB" id="A0A1B2E6S7"/>
<accession>A0A1B2E6S7</accession>
<dbReference type="Pfam" id="PF09335">
    <property type="entry name" value="VTT_dom"/>
    <property type="match status" value="1"/>
</dbReference>
<protein>
    <recommendedName>
        <fullName evidence="6">TVP38/TMEM64 family membrane protein</fullName>
    </recommendedName>
</protein>
<feature type="domain" description="VTT" evidence="7">
    <location>
        <begin position="46"/>
        <end position="163"/>
    </location>
</feature>
<dbReference type="InterPro" id="IPR015414">
    <property type="entry name" value="TMEM64"/>
</dbReference>
<gene>
    <name evidence="8" type="ORF">BBD41_25570</name>
</gene>